<evidence type="ECO:0000313" key="2">
    <source>
        <dbReference type="EMBL" id="ARN75133.1"/>
    </source>
</evidence>
<dbReference type="STRING" id="716816.BST96_14015"/>
<dbReference type="NCBIfam" id="TIGR03370">
    <property type="entry name" value="VPLPA-CTERM"/>
    <property type="match status" value="1"/>
</dbReference>
<reference evidence="2 3" key="1">
    <citation type="submission" date="2016-11" db="EMBL/GenBank/DDBJ databases">
        <title>Trade-off between light-utilization and light-protection in marine flavobacteria.</title>
        <authorList>
            <person name="Kumagai Y."/>
        </authorList>
    </citation>
    <scope>NUCLEOTIDE SEQUENCE [LARGE SCALE GENOMIC DNA]</scope>
    <source>
        <strain evidence="2 3">NBRC 107125</strain>
    </source>
</reference>
<gene>
    <name evidence="2" type="ORF">BST96_14015</name>
</gene>
<accession>A0A1X9NMJ5</accession>
<organism evidence="2 3">
    <name type="scientific">Oceanicoccus sagamiensis</name>
    <dbReference type="NCBI Taxonomy" id="716816"/>
    <lineage>
        <taxon>Bacteria</taxon>
        <taxon>Pseudomonadati</taxon>
        <taxon>Pseudomonadota</taxon>
        <taxon>Gammaproteobacteria</taxon>
        <taxon>Cellvibrionales</taxon>
        <taxon>Spongiibacteraceae</taxon>
        <taxon>Oceanicoccus</taxon>
    </lineage>
</organism>
<name>A0A1X9NMJ5_9GAMM</name>
<proteinExistence type="predicted"/>
<protein>
    <recommendedName>
        <fullName evidence="4">VPLPA-CTERM sorting domain-containing protein</fullName>
    </recommendedName>
</protein>
<dbReference type="Proteomes" id="UP000193450">
    <property type="component" value="Chromosome"/>
</dbReference>
<dbReference type="InterPro" id="IPR022472">
    <property type="entry name" value="VPLPA-CTERM"/>
</dbReference>
<dbReference type="KEGG" id="osg:BST96_14015"/>
<keyword evidence="3" id="KW-1185">Reference proteome</keyword>
<evidence type="ECO:0000256" key="1">
    <source>
        <dbReference type="SAM" id="SignalP"/>
    </source>
</evidence>
<keyword evidence="1" id="KW-0732">Signal</keyword>
<feature type="chain" id="PRO_5012756076" description="VPLPA-CTERM sorting domain-containing protein" evidence="1">
    <location>
        <begin position="25"/>
        <end position="241"/>
    </location>
</feature>
<sequence>MTLTPTKTLAVSALALTTAINASALTLTGNGLQTQLQGTLGSVDVMSTGDYVGNTGYLGANGIVSPAPQINGRRVQYDMHNKIKNGDIFHFTVWYEQGIEVLGAGVPGGYISENGVVTDWLNSNYMMRFDNGYGNYHYELFNGGQWAVEYNPDNIKWILFGEGMPGGSAIGRTDVGNKGPRFSILFPEDVSLELQDAVVFGNNRSATGQVLSATSAVPVPAAAWLFGSALLGLTAVGRKRK</sequence>
<feature type="signal peptide" evidence="1">
    <location>
        <begin position="1"/>
        <end position="24"/>
    </location>
</feature>
<dbReference type="RefSeq" id="WP_085759303.1">
    <property type="nucleotide sequence ID" value="NZ_CP019343.1"/>
</dbReference>
<dbReference type="AlphaFoldDB" id="A0A1X9NMJ5"/>
<dbReference type="EMBL" id="CP019343">
    <property type="protein sequence ID" value="ARN75133.1"/>
    <property type="molecule type" value="Genomic_DNA"/>
</dbReference>
<evidence type="ECO:0000313" key="3">
    <source>
        <dbReference type="Proteomes" id="UP000193450"/>
    </source>
</evidence>
<evidence type="ECO:0008006" key="4">
    <source>
        <dbReference type="Google" id="ProtNLM"/>
    </source>
</evidence>